<evidence type="ECO:0000259" key="6">
    <source>
        <dbReference type="Pfam" id="PF04542"/>
    </source>
</evidence>
<keyword evidence="3" id="KW-0805">Transcription regulation</keyword>
<reference evidence="10" key="1">
    <citation type="journal article" date="2019" name="Int. J. Syst. Evol. Microbiol.">
        <title>The Global Catalogue of Microorganisms (GCM) 10K type strain sequencing project: providing services to taxonomists for standard genome sequencing and annotation.</title>
        <authorList>
            <consortium name="The Broad Institute Genomics Platform"/>
            <consortium name="The Broad Institute Genome Sequencing Center for Infectious Disease"/>
            <person name="Wu L."/>
            <person name="Ma J."/>
        </authorList>
    </citation>
    <scope>NUCLEOTIDE SEQUENCE [LARGE SCALE GENOMIC DNA]</scope>
    <source>
        <strain evidence="10">KCTC 12848</strain>
    </source>
</reference>
<organism evidence="9 10">
    <name type="scientific">Saccharothrix xinjiangensis</name>
    <dbReference type="NCBI Taxonomy" id="204798"/>
    <lineage>
        <taxon>Bacteria</taxon>
        <taxon>Bacillati</taxon>
        <taxon>Actinomycetota</taxon>
        <taxon>Actinomycetes</taxon>
        <taxon>Pseudonocardiales</taxon>
        <taxon>Pseudonocardiaceae</taxon>
        <taxon>Saccharothrix</taxon>
    </lineage>
</organism>
<dbReference type="Proteomes" id="UP001595833">
    <property type="component" value="Unassembled WGS sequence"/>
</dbReference>
<keyword evidence="4" id="KW-0731">Sigma factor</keyword>
<evidence type="ECO:0000256" key="3">
    <source>
        <dbReference type="ARBA" id="ARBA00023015"/>
    </source>
</evidence>
<evidence type="ECO:0000256" key="2">
    <source>
        <dbReference type="ARBA" id="ARBA00011344"/>
    </source>
</evidence>
<dbReference type="InterPro" id="IPR014284">
    <property type="entry name" value="RNA_pol_sigma-70_dom"/>
</dbReference>
<dbReference type="PANTHER" id="PTHR30173">
    <property type="entry name" value="SIGMA 19 FACTOR"/>
    <property type="match status" value="1"/>
</dbReference>
<evidence type="ECO:0000256" key="4">
    <source>
        <dbReference type="ARBA" id="ARBA00023082"/>
    </source>
</evidence>
<gene>
    <name evidence="9" type="primary">sigJ</name>
    <name evidence="9" type="ORF">ACFPFM_22410</name>
</gene>
<dbReference type="PANTHER" id="PTHR30173:SF43">
    <property type="entry name" value="ECF RNA POLYMERASE SIGMA FACTOR SIGI-RELATED"/>
    <property type="match status" value="1"/>
</dbReference>
<dbReference type="InterPro" id="IPR052704">
    <property type="entry name" value="ECF_Sigma-70_Domain"/>
</dbReference>
<sequence length="292" mass="31481">MTRVVELAAEYTRVRPRLVGVAYSLVGTLAEAQDVVSDCWLKLVEADDRDRVLDVEAWAVVAVARRAVDVLRSARVRREEYVGPWLPEPLVDPGSPDPAERVTLDDTVSYALMVVLETLTPAERTTWVLHEVFGMPFPEIAGVVGRSPAAVRQLAVRARAHVTARAPRVDVAAPEHRRVVDAFLDAVEGGDLAALVGLLDPDVVLTSDGGGLLGVARRPVHGPDRVARFVLGVRRKVAADERLRPLAVNGGPGFAVLRADGTTRFVCSITLDGDRVRRVDLVVAPAKLPGAL</sequence>
<dbReference type="SUPFAM" id="SSF88946">
    <property type="entry name" value="Sigma2 domain of RNA polymerase sigma factors"/>
    <property type="match status" value="1"/>
</dbReference>
<dbReference type="EMBL" id="JBHSJB010000022">
    <property type="protein sequence ID" value="MFC5056494.1"/>
    <property type="molecule type" value="Genomic_DNA"/>
</dbReference>
<dbReference type="InterPro" id="IPR036388">
    <property type="entry name" value="WH-like_DNA-bd_sf"/>
</dbReference>
<feature type="domain" description="RNA polymerase sigma factor 70 region 4 type 2" evidence="7">
    <location>
        <begin position="111"/>
        <end position="161"/>
    </location>
</feature>
<dbReference type="NCBIfam" id="TIGR02937">
    <property type="entry name" value="sigma70-ECF"/>
    <property type="match status" value="1"/>
</dbReference>
<dbReference type="Pfam" id="PF04542">
    <property type="entry name" value="Sigma70_r2"/>
    <property type="match status" value="1"/>
</dbReference>
<dbReference type="SUPFAM" id="SSF54427">
    <property type="entry name" value="NTF2-like"/>
    <property type="match status" value="1"/>
</dbReference>
<comment type="subunit">
    <text evidence="2">Interacts transiently with the RNA polymerase catalytic core formed by RpoA, RpoB, RpoC and RpoZ (2 alpha, 1 beta, 1 beta' and 1 omega subunit) to form the RNA polymerase holoenzyme that can initiate transcription.</text>
</comment>
<feature type="domain" description="RNA polymerase sigma-70 region 2" evidence="6">
    <location>
        <begin position="11"/>
        <end position="75"/>
    </location>
</feature>
<evidence type="ECO:0000256" key="1">
    <source>
        <dbReference type="ARBA" id="ARBA00010641"/>
    </source>
</evidence>
<comment type="similarity">
    <text evidence="1">Belongs to the sigma-70 factor family. ECF subfamily.</text>
</comment>
<dbReference type="SUPFAM" id="SSF88659">
    <property type="entry name" value="Sigma3 and sigma4 domains of RNA polymerase sigma factors"/>
    <property type="match status" value="1"/>
</dbReference>
<dbReference type="Pfam" id="PF08281">
    <property type="entry name" value="Sigma70_r4_2"/>
    <property type="match status" value="1"/>
</dbReference>
<accession>A0ABV9Y1M5</accession>
<proteinExistence type="inferred from homology"/>
<dbReference type="InterPro" id="IPR037401">
    <property type="entry name" value="SnoaL-like"/>
</dbReference>
<dbReference type="NCBIfam" id="NF007214">
    <property type="entry name" value="PRK09636.1"/>
    <property type="match status" value="1"/>
</dbReference>
<dbReference type="Gene3D" id="3.10.450.50">
    <property type="match status" value="1"/>
</dbReference>
<evidence type="ECO:0000259" key="7">
    <source>
        <dbReference type="Pfam" id="PF08281"/>
    </source>
</evidence>
<comment type="caution">
    <text evidence="9">The sequence shown here is derived from an EMBL/GenBank/DDBJ whole genome shotgun (WGS) entry which is preliminary data.</text>
</comment>
<feature type="domain" description="SnoaL-like" evidence="8">
    <location>
        <begin position="180"/>
        <end position="276"/>
    </location>
</feature>
<keyword evidence="5" id="KW-0804">Transcription</keyword>
<name>A0ABV9Y1M5_9PSEU</name>
<dbReference type="RefSeq" id="WP_344043049.1">
    <property type="nucleotide sequence ID" value="NZ_BAAAKE010000040.1"/>
</dbReference>
<dbReference type="InterPro" id="IPR007627">
    <property type="entry name" value="RNA_pol_sigma70_r2"/>
</dbReference>
<dbReference type="InterPro" id="IPR013325">
    <property type="entry name" value="RNA_pol_sigma_r2"/>
</dbReference>
<evidence type="ECO:0000313" key="10">
    <source>
        <dbReference type="Proteomes" id="UP001595833"/>
    </source>
</evidence>
<dbReference type="InterPro" id="IPR013324">
    <property type="entry name" value="RNA_pol_sigma_r3/r4-like"/>
</dbReference>
<evidence type="ECO:0000256" key="5">
    <source>
        <dbReference type="ARBA" id="ARBA00023163"/>
    </source>
</evidence>
<dbReference type="InterPro" id="IPR032710">
    <property type="entry name" value="NTF2-like_dom_sf"/>
</dbReference>
<dbReference type="Pfam" id="PF12680">
    <property type="entry name" value="SnoaL_2"/>
    <property type="match status" value="1"/>
</dbReference>
<keyword evidence="10" id="KW-1185">Reference proteome</keyword>
<protein>
    <submittedName>
        <fullName evidence="9">RNA polymerase sigma factor SigJ</fullName>
    </submittedName>
</protein>
<evidence type="ECO:0000313" key="9">
    <source>
        <dbReference type="EMBL" id="MFC5056494.1"/>
    </source>
</evidence>
<evidence type="ECO:0000259" key="8">
    <source>
        <dbReference type="Pfam" id="PF12680"/>
    </source>
</evidence>
<dbReference type="Gene3D" id="1.10.10.10">
    <property type="entry name" value="Winged helix-like DNA-binding domain superfamily/Winged helix DNA-binding domain"/>
    <property type="match status" value="1"/>
</dbReference>
<dbReference type="InterPro" id="IPR013249">
    <property type="entry name" value="RNA_pol_sigma70_r4_t2"/>
</dbReference>
<dbReference type="Gene3D" id="1.10.1740.10">
    <property type="match status" value="1"/>
</dbReference>